<sequence length="88" mass="10613">MAMEHRGPSWTNDDWPQFEILDYVADQAWERVTTHGHESFYDCPRARGHELFAFPHPSDEDWELDDEEESARRLPRINRYMRESYGRA</sequence>
<accession>A0A2T0MUK2</accession>
<dbReference type="EMBL" id="PVNG01000013">
    <property type="protein sequence ID" value="PRX62365.1"/>
    <property type="molecule type" value="Genomic_DNA"/>
</dbReference>
<proteinExistence type="predicted"/>
<name>A0A2T0MUK2_9ACTN</name>
<evidence type="ECO:0000313" key="2">
    <source>
        <dbReference type="Proteomes" id="UP000238312"/>
    </source>
</evidence>
<comment type="caution">
    <text evidence="1">The sequence shown here is derived from an EMBL/GenBank/DDBJ whole genome shotgun (WGS) entry which is preliminary data.</text>
</comment>
<organism evidence="1 2">
    <name type="scientific">Nonomuraea fuscirosea</name>
    <dbReference type="NCBI Taxonomy" id="1291556"/>
    <lineage>
        <taxon>Bacteria</taxon>
        <taxon>Bacillati</taxon>
        <taxon>Actinomycetota</taxon>
        <taxon>Actinomycetes</taxon>
        <taxon>Streptosporangiales</taxon>
        <taxon>Streptosporangiaceae</taxon>
        <taxon>Nonomuraea</taxon>
    </lineage>
</organism>
<gene>
    <name evidence="1" type="ORF">B0I32_113319</name>
</gene>
<reference evidence="1 2" key="1">
    <citation type="submission" date="2018-03" db="EMBL/GenBank/DDBJ databases">
        <title>Genomic Encyclopedia of Type Strains, Phase III (KMG-III): the genomes of soil and plant-associated and newly described type strains.</title>
        <authorList>
            <person name="Whitman W."/>
        </authorList>
    </citation>
    <scope>NUCLEOTIDE SEQUENCE [LARGE SCALE GENOMIC DNA]</scope>
    <source>
        <strain evidence="1 2">CGMCC 4.7104</strain>
    </source>
</reference>
<dbReference type="AlphaFoldDB" id="A0A2T0MUK2"/>
<keyword evidence="2" id="KW-1185">Reference proteome</keyword>
<evidence type="ECO:0000313" key="1">
    <source>
        <dbReference type="EMBL" id="PRX62365.1"/>
    </source>
</evidence>
<dbReference type="Proteomes" id="UP000238312">
    <property type="component" value="Unassembled WGS sequence"/>
</dbReference>
<protein>
    <submittedName>
        <fullName evidence="1">Uncharacterized protein</fullName>
    </submittedName>
</protein>